<dbReference type="InterPro" id="IPR028098">
    <property type="entry name" value="Glyco_trans_4-like_N"/>
</dbReference>
<organism evidence="2 3">
    <name type="scientific">Thermosulfidibacter takaii (strain DSM 17441 / JCM 13301 / NBRC 103674 / ABI70S6)</name>
    <dbReference type="NCBI Taxonomy" id="1298851"/>
    <lineage>
        <taxon>Bacteria</taxon>
        <taxon>Pseudomonadati</taxon>
        <taxon>Thermosulfidibacterota</taxon>
        <taxon>Thermosulfidibacteria</taxon>
        <taxon>Thermosulfidibacterales</taxon>
        <taxon>Thermosulfidibacteraceae</taxon>
    </lineage>
</organism>
<evidence type="ECO:0000259" key="1">
    <source>
        <dbReference type="Pfam" id="PF13439"/>
    </source>
</evidence>
<evidence type="ECO:0000313" key="2">
    <source>
        <dbReference type="EMBL" id="BAT71127.1"/>
    </source>
</evidence>
<reference evidence="3" key="1">
    <citation type="journal article" date="2018" name="Science">
        <title>A primordial and reversible TCA cycle in a facultatively chemolithoautotrophic thermophile.</title>
        <authorList>
            <person name="Nunoura T."/>
            <person name="Chikaraishi Y."/>
            <person name="Izaki R."/>
            <person name="Suwa T."/>
            <person name="Sato T."/>
            <person name="Harada T."/>
            <person name="Mori K."/>
            <person name="Kato Y."/>
            <person name="Miyazaki M."/>
            <person name="Shimamura S."/>
            <person name="Yanagawa K."/>
            <person name="Shuto A."/>
            <person name="Ohkouchi N."/>
            <person name="Fujita N."/>
            <person name="Takaki Y."/>
            <person name="Atomi H."/>
            <person name="Takai K."/>
        </authorList>
    </citation>
    <scope>NUCLEOTIDE SEQUENCE [LARGE SCALE GENOMIC DNA]</scope>
    <source>
        <strain evidence="3">DSM 17441 / JCM 13301 / NBRC 103674 / ABI70S6</strain>
    </source>
</reference>
<dbReference type="SUPFAM" id="SSF53756">
    <property type="entry name" value="UDP-Glycosyltransferase/glycogen phosphorylase"/>
    <property type="match status" value="1"/>
</dbReference>
<dbReference type="GO" id="GO:0016757">
    <property type="term" value="F:glycosyltransferase activity"/>
    <property type="evidence" value="ECO:0007669"/>
    <property type="project" value="UniProtKB-ARBA"/>
</dbReference>
<gene>
    <name evidence="2" type="ORF">TST_0319</name>
</gene>
<keyword evidence="3" id="KW-1185">Reference proteome</keyword>
<dbReference type="EMBL" id="AP013035">
    <property type="protein sequence ID" value="BAT71127.1"/>
    <property type="molecule type" value="Genomic_DNA"/>
</dbReference>
<dbReference type="Pfam" id="PF13439">
    <property type="entry name" value="Glyco_transf_4"/>
    <property type="match status" value="1"/>
</dbReference>
<keyword evidence="2" id="KW-0808">Transferase</keyword>
<dbReference type="Proteomes" id="UP000063234">
    <property type="component" value="Chromosome"/>
</dbReference>
<accession>A0A0S3QS36</accession>
<proteinExistence type="predicted"/>
<dbReference type="AlphaFoldDB" id="A0A0S3QS36"/>
<dbReference type="KEGG" id="ttk:TST_0319"/>
<dbReference type="Gene3D" id="3.40.50.2000">
    <property type="entry name" value="Glycogen Phosphorylase B"/>
    <property type="match status" value="2"/>
</dbReference>
<name>A0A0S3QS36_THET7</name>
<protein>
    <submittedName>
        <fullName evidence="2">Glycosyl transferase, group 1</fullName>
    </submittedName>
</protein>
<dbReference type="PANTHER" id="PTHR12526">
    <property type="entry name" value="GLYCOSYLTRANSFERASE"/>
    <property type="match status" value="1"/>
</dbReference>
<dbReference type="RefSeq" id="WP_068549044.1">
    <property type="nucleotide sequence ID" value="NZ_AP013035.1"/>
</dbReference>
<dbReference type="PANTHER" id="PTHR12526:SF630">
    <property type="entry name" value="GLYCOSYLTRANSFERASE"/>
    <property type="match status" value="1"/>
</dbReference>
<evidence type="ECO:0000313" key="3">
    <source>
        <dbReference type="Proteomes" id="UP000063234"/>
    </source>
</evidence>
<sequence length="357" mass="40862">MKVLFIQGVSRYGGALKSLFHTMRLLKESGYYPVLVTSREGKLTQDCSRVGIKYYTFPIGMWRKVKTWPFLWFTIYRLVKLALRERVEVVHCNTVWDAPYGLVLGWILKKPVVVHLRNEHSRALFDKYYVRFANAIIGVSFACLNRLSPEERRKARVIYNPKETFSVVKVCSRNLSLAIVGRVDTTKGQIEFIEEVFRKILEKANVCLYVVGEASRREKFLERKMLKYKEEFKGSLIYTGAVSDVERFYSLADIVVIPSKLSAREGLPRVAIEAATLKRAIVATDSGGTREIIFEKTGVIRPSLEYLFEPILGLLNNACLRKKLSVNSGKFVNEKFSEVFHVSSLDVVYKGVLEVYG</sequence>
<feature type="domain" description="Glycosyltransferase subfamily 4-like N-terminal" evidence="1">
    <location>
        <begin position="12"/>
        <end position="161"/>
    </location>
</feature>
<dbReference type="STRING" id="1298851.TST_0319"/>
<dbReference type="Pfam" id="PF13692">
    <property type="entry name" value="Glyco_trans_1_4"/>
    <property type="match status" value="1"/>
</dbReference>